<proteinExistence type="predicted"/>
<evidence type="ECO:0000313" key="2">
    <source>
        <dbReference type="Proteomes" id="UP001054837"/>
    </source>
</evidence>
<comment type="caution">
    <text evidence="1">The sequence shown here is derived from an EMBL/GenBank/DDBJ whole genome shotgun (WGS) entry which is preliminary data.</text>
</comment>
<name>A0AAV4UME4_9ARAC</name>
<accession>A0AAV4UME4</accession>
<reference evidence="1 2" key="1">
    <citation type="submission" date="2021-06" db="EMBL/GenBank/DDBJ databases">
        <title>Caerostris darwini draft genome.</title>
        <authorList>
            <person name="Kono N."/>
            <person name="Arakawa K."/>
        </authorList>
    </citation>
    <scope>NUCLEOTIDE SEQUENCE [LARGE SCALE GENOMIC DNA]</scope>
</reference>
<organism evidence="1 2">
    <name type="scientific">Caerostris darwini</name>
    <dbReference type="NCBI Taxonomy" id="1538125"/>
    <lineage>
        <taxon>Eukaryota</taxon>
        <taxon>Metazoa</taxon>
        <taxon>Ecdysozoa</taxon>
        <taxon>Arthropoda</taxon>
        <taxon>Chelicerata</taxon>
        <taxon>Arachnida</taxon>
        <taxon>Araneae</taxon>
        <taxon>Araneomorphae</taxon>
        <taxon>Entelegynae</taxon>
        <taxon>Araneoidea</taxon>
        <taxon>Araneidae</taxon>
        <taxon>Caerostris</taxon>
    </lineage>
</organism>
<sequence>MTPPFRYQVPPTNFLNMFLFIETLLLTPSFLTKDYARNIPRELANDFPNCPSPSHFLPSSTKRSIGTEPFLTSLRDALFRSHRWVHDAEIVCRK</sequence>
<dbReference type="EMBL" id="BPLQ01011531">
    <property type="protein sequence ID" value="GIY58729.1"/>
    <property type="molecule type" value="Genomic_DNA"/>
</dbReference>
<evidence type="ECO:0000313" key="1">
    <source>
        <dbReference type="EMBL" id="GIY58729.1"/>
    </source>
</evidence>
<protein>
    <submittedName>
        <fullName evidence="1">Uncharacterized protein</fullName>
    </submittedName>
</protein>
<dbReference type="Proteomes" id="UP001054837">
    <property type="component" value="Unassembled WGS sequence"/>
</dbReference>
<dbReference type="AlphaFoldDB" id="A0AAV4UME4"/>
<keyword evidence="2" id="KW-1185">Reference proteome</keyword>
<gene>
    <name evidence="1" type="ORF">CDAR_270171</name>
</gene>